<gene>
    <name evidence="2" type="ORF">G3M58_68255</name>
</gene>
<dbReference type="GO" id="GO:0050661">
    <property type="term" value="F:NADP binding"/>
    <property type="evidence" value="ECO:0007669"/>
    <property type="project" value="InterPro"/>
</dbReference>
<proteinExistence type="predicted"/>
<name>A0A6G3XKV1_9ACTN</name>
<organism evidence="2">
    <name type="scientific">Streptomyces sp. SID7499</name>
    <dbReference type="NCBI Taxonomy" id="2706086"/>
    <lineage>
        <taxon>Bacteria</taxon>
        <taxon>Bacillati</taxon>
        <taxon>Actinomycetota</taxon>
        <taxon>Actinomycetes</taxon>
        <taxon>Kitasatosporales</taxon>
        <taxon>Streptomycetaceae</taxon>
        <taxon>Streptomyces</taxon>
    </lineage>
</organism>
<dbReference type="EMBL" id="JAAGMN010007188">
    <property type="protein sequence ID" value="NEE18150.1"/>
    <property type="molecule type" value="Genomic_DNA"/>
</dbReference>
<evidence type="ECO:0000259" key="1">
    <source>
        <dbReference type="Pfam" id="PF03446"/>
    </source>
</evidence>
<dbReference type="SUPFAM" id="SSF51735">
    <property type="entry name" value="NAD(P)-binding Rossmann-fold domains"/>
    <property type="match status" value="1"/>
</dbReference>
<feature type="non-terminal residue" evidence="2">
    <location>
        <position position="62"/>
    </location>
</feature>
<dbReference type="InterPro" id="IPR036291">
    <property type="entry name" value="NAD(P)-bd_dom_sf"/>
</dbReference>
<dbReference type="AlphaFoldDB" id="A0A6G3XKV1"/>
<comment type="caution">
    <text evidence="2">The sequence shown here is derived from an EMBL/GenBank/DDBJ whole genome shotgun (WGS) entry which is preliminary data.</text>
</comment>
<dbReference type="PROSITE" id="PS00065">
    <property type="entry name" value="D_2_HYDROXYACID_DH_1"/>
    <property type="match status" value="1"/>
</dbReference>
<reference evidence="2" key="1">
    <citation type="submission" date="2020-01" db="EMBL/GenBank/DDBJ databases">
        <title>Insect and environment-associated Actinomycetes.</title>
        <authorList>
            <person name="Currrie C."/>
            <person name="Chevrette M."/>
            <person name="Carlson C."/>
            <person name="Stubbendieck R."/>
            <person name="Wendt-Pienkowski E."/>
        </authorList>
    </citation>
    <scope>NUCLEOTIDE SEQUENCE</scope>
    <source>
        <strain evidence="2">SID7499</strain>
    </source>
</reference>
<dbReference type="Pfam" id="PF03446">
    <property type="entry name" value="NAD_binding_2"/>
    <property type="match status" value="1"/>
</dbReference>
<feature type="domain" description="6-phosphogluconate dehydrogenase NADP-binding" evidence="1">
    <location>
        <begin position="5"/>
        <end position="45"/>
    </location>
</feature>
<dbReference type="InterPro" id="IPR006115">
    <property type="entry name" value="6PGDH_NADP-bd"/>
</dbReference>
<protein>
    <submittedName>
        <fullName evidence="2">Nucleotide sugar dehydrogenase</fullName>
    </submittedName>
</protein>
<dbReference type="Gene3D" id="3.40.50.720">
    <property type="entry name" value="NAD(P)-binding Rossmann-like Domain"/>
    <property type="match status" value="1"/>
</dbReference>
<sequence length="62" mass="6342">MPADLAVIGLGHLGLPLARAAVTAGIDTVGYDPDPRPYAELGAGRSPVEGTLTAAEIRRMLS</sequence>
<dbReference type="InterPro" id="IPR029752">
    <property type="entry name" value="D-isomer_DH_CS1"/>
</dbReference>
<accession>A0A6G3XKV1</accession>
<evidence type="ECO:0000313" key="2">
    <source>
        <dbReference type="EMBL" id="NEE18150.1"/>
    </source>
</evidence>